<dbReference type="Proteomes" id="UP000249248">
    <property type="component" value="Unassembled WGS sequence"/>
</dbReference>
<evidence type="ECO:0000313" key="2">
    <source>
        <dbReference type="Proteomes" id="UP000249248"/>
    </source>
</evidence>
<name>A0A2W1MWT4_9FLAO</name>
<proteinExistence type="predicted"/>
<dbReference type="EMBL" id="QKSB01000015">
    <property type="protein sequence ID" value="PZE15864.1"/>
    <property type="molecule type" value="Genomic_DNA"/>
</dbReference>
<gene>
    <name evidence="1" type="ORF">DNU06_15905</name>
</gene>
<organism evidence="1 2">
    <name type="scientific">Putridiphycobacter roseus</name>
    <dbReference type="NCBI Taxonomy" id="2219161"/>
    <lineage>
        <taxon>Bacteria</taxon>
        <taxon>Pseudomonadati</taxon>
        <taxon>Bacteroidota</taxon>
        <taxon>Flavobacteriia</taxon>
        <taxon>Flavobacteriales</taxon>
        <taxon>Crocinitomicaceae</taxon>
        <taxon>Putridiphycobacter</taxon>
    </lineage>
</organism>
<protein>
    <submittedName>
        <fullName evidence="1">Uncharacterized protein</fullName>
    </submittedName>
</protein>
<evidence type="ECO:0000313" key="1">
    <source>
        <dbReference type="EMBL" id="PZE15864.1"/>
    </source>
</evidence>
<accession>A0A2W1MWT4</accession>
<dbReference type="AlphaFoldDB" id="A0A2W1MWT4"/>
<reference evidence="1 2" key="1">
    <citation type="submission" date="2018-06" db="EMBL/GenBank/DDBJ databases">
        <title>The draft genome sequence of Crocinitomix sp. SM1701.</title>
        <authorList>
            <person name="Zhang X."/>
        </authorList>
    </citation>
    <scope>NUCLEOTIDE SEQUENCE [LARGE SCALE GENOMIC DNA]</scope>
    <source>
        <strain evidence="1 2">SM1701</strain>
    </source>
</reference>
<keyword evidence="2" id="KW-1185">Reference proteome</keyword>
<comment type="caution">
    <text evidence="1">The sequence shown here is derived from an EMBL/GenBank/DDBJ whole genome shotgun (WGS) entry which is preliminary data.</text>
</comment>
<sequence>MKTALINWTMTAKSLRILLTLTYMKFILIIFCLFTYTHSYSQITIVDQNNSPIALVEICNSKQNILAKSNGKGMVKWHKIENQSLSDSIHFNHISYDSQVILRKNIKWNDTIVLNEVNIDLSEVLVSAKKIPKKQQVIDACYRSYQTNDDSLIYYTDGLVTYLTERRKINYQKQLKANRAYQNTAYNANIETKKVMVSMKLARTPPPLTEYLPTTFFKRKDLILSQGSNESRDILTKDSIKIGTVKRDSNLVTFTIDNIFKCKKRSFAKFEAIQLKCDVTLVFKVNEAIDVLSIDNFDHLVYSKIYRKYDYKHEKDKAYTAIENVEEIFVETVHLTNGIDNDSFSKSFGFPSKNNYSSSFWEACACEYYQLPPFTAFELAR</sequence>